<keyword evidence="2" id="KW-1185">Reference proteome</keyword>
<organism evidence="1 2">
    <name type="scientific">Paenibacillus glacialis</name>
    <dbReference type="NCBI Taxonomy" id="494026"/>
    <lineage>
        <taxon>Bacteria</taxon>
        <taxon>Bacillati</taxon>
        <taxon>Bacillota</taxon>
        <taxon>Bacilli</taxon>
        <taxon>Bacillales</taxon>
        <taxon>Paenibacillaceae</taxon>
        <taxon>Paenibacillus</taxon>
    </lineage>
</organism>
<dbReference type="STRING" id="494026.PGLA_24765"/>
<proteinExistence type="predicted"/>
<dbReference type="EMBL" id="LVJH01000070">
    <property type="protein sequence ID" value="OAB34111.1"/>
    <property type="molecule type" value="Genomic_DNA"/>
</dbReference>
<evidence type="ECO:0000313" key="1">
    <source>
        <dbReference type="EMBL" id="OAB34111.1"/>
    </source>
</evidence>
<dbReference type="Pfam" id="PF03406">
    <property type="entry name" value="Phage_fiber_2"/>
    <property type="match status" value="1"/>
</dbReference>
<sequence>MYNKQVWKDEIPDLTKPILDTNGKQKTDPQTGRPLFELVQEGTRITSTRLNSMETGIGGAHDLVEMLAKELGGNFVASFNGAIGFEFSTKDLTVSWTSGIAYVGGRRFEVLAGSLPLNPTQGQYLYLDLDGKIKKTTSEAIAATALLLWYVATDASGVITSTDKRSTINMAEILKKIENITVPSASLTVSGITMLSNKTDGTSQTIAVTEKALNDVMKEAQAGKQAGNERKAEVVAVLVAKGIAATINDTWDTLIAKMAAIVKATGNAVPADLLVGKTATNVTGPIAGAMPNRSAENNHQPANSQVTYPGDRIFLSPPNGCYDGSTWVTHPAPTLLPQNVRSGVDMLGVVGTLVEGTPFVRGYVEQTPGTRIIIPFNSQTQSFNIKTIALWVNGNEVNYLAYSRIVSGRGRVVYFAFGWSSGDFYADVYSDRVEITVPISGGSDVGWQYLFLTI</sequence>
<dbReference type="OrthoDB" id="2612076at2"/>
<gene>
    <name evidence="1" type="ORF">PGLA_24765</name>
</gene>
<protein>
    <recommendedName>
        <fullName evidence="3">Tail fiber protein</fullName>
    </recommendedName>
</protein>
<reference evidence="1 2" key="1">
    <citation type="submission" date="2016-03" db="EMBL/GenBank/DDBJ databases">
        <title>Draft genome sequence of Paenibacillus glacialis DSM 22343.</title>
        <authorList>
            <person name="Shin S.-K."/>
            <person name="Yi H."/>
        </authorList>
    </citation>
    <scope>NUCLEOTIDE SEQUENCE [LARGE SCALE GENOMIC DNA]</scope>
    <source>
        <strain evidence="1 2">DSM 22343</strain>
    </source>
</reference>
<dbReference type="GO" id="GO:0046718">
    <property type="term" value="P:symbiont entry into host cell"/>
    <property type="evidence" value="ECO:0007669"/>
    <property type="project" value="InterPro"/>
</dbReference>
<dbReference type="RefSeq" id="WP_068537856.1">
    <property type="nucleotide sequence ID" value="NZ_LVJH01000070.1"/>
</dbReference>
<evidence type="ECO:0008006" key="3">
    <source>
        <dbReference type="Google" id="ProtNLM"/>
    </source>
</evidence>
<accession>A0A168DE13</accession>
<dbReference type="InterPro" id="IPR005068">
    <property type="entry name" value="Phage_lambda_Stf-r2"/>
</dbReference>
<dbReference type="Proteomes" id="UP000076967">
    <property type="component" value="Unassembled WGS sequence"/>
</dbReference>
<comment type="caution">
    <text evidence="1">The sequence shown here is derived from an EMBL/GenBank/DDBJ whole genome shotgun (WGS) entry which is preliminary data.</text>
</comment>
<dbReference type="GO" id="GO:0019062">
    <property type="term" value="P:virion attachment to host cell"/>
    <property type="evidence" value="ECO:0007669"/>
    <property type="project" value="InterPro"/>
</dbReference>
<dbReference type="AlphaFoldDB" id="A0A168DE13"/>
<evidence type="ECO:0000313" key="2">
    <source>
        <dbReference type="Proteomes" id="UP000076967"/>
    </source>
</evidence>
<name>A0A168DE13_9BACL</name>